<evidence type="ECO:0000256" key="2">
    <source>
        <dbReference type="ARBA" id="ARBA00011643"/>
    </source>
</evidence>
<evidence type="ECO:0000256" key="8">
    <source>
        <dbReference type="RuleBase" id="RU004417"/>
    </source>
</evidence>
<dbReference type="PRINTS" id="PR00082">
    <property type="entry name" value="GLFDHDRGNASE"/>
</dbReference>
<feature type="binding site" evidence="6">
    <location>
        <position position="379"/>
    </location>
    <ligand>
        <name>substrate</name>
    </ligand>
</feature>
<dbReference type="FunFam" id="3.40.50.720:FF:000030">
    <property type="entry name" value="Glutamate dehydrogenase"/>
    <property type="match status" value="1"/>
</dbReference>
<feature type="binding site" evidence="6">
    <location>
        <position position="92"/>
    </location>
    <ligand>
        <name>substrate</name>
    </ligand>
</feature>
<dbReference type="GO" id="GO:0004354">
    <property type="term" value="F:glutamate dehydrogenase (NADP+) activity"/>
    <property type="evidence" value="ECO:0007669"/>
    <property type="project" value="TreeGrafter"/>
</dbReference>
<feature type="binding site" evidence="6">
    <location>
        <position position="243"/>
    </location>
    <ligand>
        <name>NAD(+)</name>
        <dbReference type="ChEBI" id="CHEBI:57540"/>
    </ligand>
</feature>
<evidence type="ECO:0000256" key="3">
    <source>
        <dbReference type="ARBA" id="ARBA00023002"/>
    </source>
</evidence>
<dbReference type="FunFam" id="1.10.285.10:FF:000001">
    <property type="entry name" value="Glutamate dehydrogenase"/>
    <property type="match status" value="1"/>
</dbReference>
<dbReference type="CDD" id="cd05313">
    <property type="entry name" value="NAD_bind_2_Glu_DH"/>
    <property type="match status" value="1"/>
</dbReference>
<feature type="binding site" evidence="6">
    <location>
        <position position="212"/>
    </location>
    <ligand>
        <name>NAD(+)</name>
        <dbReference type="ChEBI" id="CHEBI:57540"/>
    </ligand>
</feature>
<evidence type="ECO:0000259" key="9">
    <source>
        <dbReference type="SMART" id="SM00839"/>
    </source>
</evidence>
<dbReference type="InterPro" id="IPR006095">
    <property type="entry name" value="Glu/Leu/Phe/Val/Trp_DH"/>
</dbReference>
<evidence type="ECO:0000256" key="4">
    <source>
        <dbReference type="PIRNR" id="PIRNR000185"/>
    </source>
</evidence>
<dbReference type="NCBIfam" id="NF006929">
    <property type="entry name" value="PRK09414.1"/>
    <property type="match status" value="1"/>
</dbReference>
<dbReference type="SUPFAM" id="SSF53223">
    <property type="entry name" value="Aminoacid dehydrogenase-like, N-terminal domain"/>
    <property type="match status" value="1"/>
</dbReference>
<comment type="subunit">
    <text evidence="2">Homohexamer.</text>
</comment>
<keyword evidence="3 4" id="KW-0560">Oxidoreductase</keyword>
<dbReference type="PANTHER" id="PTHR43571">
    <property type="entry name" value="NADP-SPECIFIC GLUTAMATE DEHYDROGENASE 1-RELATED"/>
    <property type="match status" value="1"/>
</dbReference>
<evidence type="ECO:0000313" key="10">
    <source>
        <dbReference type="EMBL" id="AYF98981.1"/>
    </source>
</evidence>
<dbReference type="Pfam" id="PF02812">
    <property type="entry name" value="ELFV_dehydrog_N"/>
    <property type="match status" value="1"/>
</dbReference>
<keyword evidence="6" id="KW-0547">Nucleotide-binding</keyword>
<feature type="binding site" evidence="6">
    <location>
        <position position="113"/>
    </location>
    <ligand>
        <name>substrate</name>
    </ligand>
</feature>
<dbReference type="EMBL" id="CP032630">
    <property type="protein sequence ID" value="AYF98981.1"/>
    <property type="molecule type" value="Genomic_DNA"/>
</dbReference>
<dbReference type="Gene3D" id="3.40.50.10860">
    <property type="entry name" value="Leucine Dehydrogenase, chain A, domain 1"/>
    <property type="match status" value="1"/>
</dbReference>
<dbReference type="InterPro" id="IPR006096">
    <property type="entry name" value="Glu/Leu/Phe/Val/Trp_DH_C"/>
</dbReference>
<dbReference type="GO" id="GO:0000166">
    <property type="term" value="F:nucleotide binding"/>
    <property type="evidence" value="ECO:0007669"/>
    <property type="project" value="UniProtKB-KW"/>
</dbReference>
<dbReference type="Pfam" id="PF00208">
    <property type="entry name" value="ELFV_dehydrog"/>
    <property type="match status" value="1"/>
</dbReference>
<accession>A0A387BAN9</accession>
<dbReference type="OrthoDB" id="9803297at2"/>
<keyword evidence="6" id="KW-0520">NAD</keyword>
<dbReference type="Proteomes" id="UP000278886">
    <property type="component" value="Chromosome"/>
</dbReference>
<comment type="similarity">
    <text evidence="1 4 8">Belongs to the Glu/Leu/Phe/Val dehydrogenases family.</text>
</comment>
<dbReference type="PANTHER" id="PTHR43571:SF1">
    <property type="entry name" value="NADP-SPECIFIC GLUTAMATE DEHYDROGENASE 1-RELATED"/>
    <property type="match status" value="1"/>
</dbReference>
<dbReference type="PIRSF" id="PIRSF000185">
    <property type="entry name" value="Glu_DH"/>
    <property type="match status" value="1"/>
</dbReference>
<gene>
    <name evidence="10" type="ORF">D7I47_12445</name>
</gene>
<evidence type="ECO:0000256" key="5">
    <source>
        <dbReference type="PIRSR" id="PIRSR000185-1"/>
    </source>
</evidence>
<dbReference type="InterPro" id="IPR050724">
    <property type="entry name" value="Glu_Leu_Phe_Val_DH"/>
</dbReference>
<evidence type="ECO:0000256" key="1">
    <source>
        <dbReference type="ARBA" id="ARBA00006382"/>
    </source>
</evidence>
<keyword evidence="11" id="KW-1185">Reference proteome</keyword>
<feature type="binding site" evidence="6">
    <location>
        <position position="167"/>
    </location>
    <ligand>
        <name>substrate</name>
    </ligand>
</feature>
<dbReference type="RefSeq" id="WP_120763350.1">
    <property type="nucleotide sequence ID" value="NZ_CP032630.1"/>
</dbReference>
<dbReference type="InterPro" id="IPR033922">
    <property type="entry name" value="NAD_bind_Glu_DH"/>
</dbReference>
<dbReference type="KEGG" id="lyd:D7I47_12445"/>
<dbReference type="SUPFAM" id="SSF51735">
    <property type="entry name" value="NAD(P)-binding Rossmann-fold domains"/>
    <property type="match status" value="1"/>
</dbReference>
<protein>
    <recommendedName>
        <fullName evidence="4">Glutamate dehydrogenase</fullName>
    </recommendedName>
</protein>
<dbReference type="Gene3D" id="3.40.50.720">
    <property type="entry name" value="NAD(P)-binding Rossmann-like Domain"/>
    <property type="match status" value="1"/>
</dbReference>
<feature type="site" description="Important for catalysis" evidence="7">
    <location>
        <position position="168"/>
    </location>
</feature>
<dbReference type="SMART" id="SM00839">
    <property type="entry name" value="ELFV_dehydrog"/>
    <property type="match status" value="1"/>
</dbReference>
<dbReference type="InterPro" id="IPR036291">
    <property type="entry name" value="NAD(P)-bd_dom_sf"/>
</dbReference>
<evidence type="ECO:0000313" key="11">
    <source>
        <dbReference type="Proteomes" id="UP000278886"/>
    </source>
</evidence>
<proteinExistence type="inferred from homology"/>
<name>A0A387BAN9_9MICO</name>
<dbReference type="InterPro" id="IPR006097">
    <property type="entry name" value="Glu/Leu/Phe/Val/Trp_DH_dimer"/>
</dbReference>
<feature type="active site" description="Proton donor" evidence="5">
    <location>
        <position position="128"/>
    </location>
</feature>
<dbReference type="AlphaFoldDB" id="A0A387BAN9"/>
<sequence length="447" mass="48348">MNLPSYVESVYRTAVARNAGEPEFHQALHEVLESVGPVLEHHPEYVEAGILERLVEPERQIIFRVPWTDDEGRVQVNRGFRVQFNSALGPYKGGLRFHPSVNLGIIKFLGFEQILKNALTGQGIGGAKGGSDFDPHGRSDREIERFSQSFMSELYRHLGEHTDVPAGDIGVGAREIGYLFGQYRKITNRHESGMFTGKGVQWGGAEVRTEATGYGAVFFLQEMLARRGEGLEGRTAIVSGSGNVALYAIEKLHQLGAKALTASDSSGYVVDEAGIDLELLKQLKEVERARIAEYAERRPSARFVPDARVWEVPGDVALPSATQNELDGDDAAALIRGGVIAVSEGANMPSTPEAIAAFQEAGVLFAPGKAANAGGVATSALEMSQNASRQHWGFDDSEARLHQIMRDIHGAAYDASERYGRPGDYVLGANAAGFVRVADAMLAQGLI</sequence>
<evidence type="ECO:0000256" key="7">
    <source>
        <dbReference type="PIRSR" id="PIRSR000185-3"/>
    </source>
</evidence>
<dbReference type="GO" id="GO:0005829">
    <property type="term" value="C:cytosol"/>
    <property type="evidence" value="ECO:0007669"/>
    <property type="project" value="TreeGrafter"/>
</dbReference>
<organism evidence="10 11">
    <name type="scientific">Protaetiibacter intestinalis</name>
    <dbReference type="NCBI Taxonomy" id="2419774"/>
    <lineage>
        <taxon>Bacteria</taxon>
        <taxon>Bacillati</taxon>
        <taxon>Actinomycetota</taxon>
        <taxon>Actinomycetes</taxon>
        <taxon>Micrococcales</taxon>
        <taxon>Microbacteriaceae</taxon>
        <taxon>Protaetiibacter</taxon>
    </lineage>
</organism>
<dbReference type="Gene3D" id="1.10.285.10">
    <property type="entry name" value="Glutamate Dehydrogenase, chain A, domain 3"/>
    <property type="match status" value="2"/>
</dbReference>
<reference evidence="11" key="1">
    <citation type="submission" date="2018-09" db="EMBL/GenBank/DDBJ databases">
        <title>Genome sequencing of strain 2DFWR-13.</title>
        <authorList>
            <person name="Heo J."/>
            <person name="Kim S.-J."/>
            <person name="Kwon S.-W."/>
        </authorList>
    </citation>
    <scope>NUCLEOTIDE SEQUENCE [LARGE SCALE GENOMIC DNA]</scope>
    <source>
        <strain evidence="11">2DFWR-13</strain>
    </source>
</reference>
<dbReference type="InterPro" id="IPR014362">
    <property type="entry name" value="Glu_DH"/>
</dbReference>
<evidence type="ECO:0000256" key="6">
    <source>
        <dbReference type="PIRSR" id="PIRSR000185-2"/>
    </source>
</evidence>
<feature type="domain" description="Glutamate/phenylalanine/leucine/valine/L-tryptophan dehydrogenase C-terminal" evidence="9">
    <location>
        <begin position="205"/>
        <end position="445"/>
    </location>
</feature>
<dbReference type="GO" id="GO:0006537">
    <property type="term" value="P:glutamate biosynthetic process"/>
    <property type="evidence" value="ECO:0007669"/>
    <property type="project" value="UniProtKB-ARBA"/>
</dbReference>
<dbReference type="InterPro" id="IPR046346">
    <property type="entry name" value="Aminoacid_DH-like_N_sf"/>
</dbReference>
<feature type="binding site" evidence="6">
    <location>
        <position position="116"/>
    </location>
    <ligand>
        <name>substrate</name>
    </ligand>
</feature>
<dbReference type="FunFam" id="3.40.50.10860:FF:000002">
    <property type="entry name" value="Glutamate dehydrogenase"/>
    <property type="match status" value="1"/>
</dbReference>